<reference evidence="2 3" key="1">
    <citation type="journal article" date="2019" name="Int. J. Syst. Evol. Microbiol.">
        <title>The Global Catalogue of Microorganisms (GCM) 10K type strain sequencing project: providing services to taxonomists for standard genome sequencing and annotation.</title>
        <authorList>
            <consortium name="The Broad Institute Genomics Platform"/>
            <consortium name="The Broad Institute Genome Sequencing Center for Infectious Disease"/>
            <person name="Wu L."/>
            <person name="Ma J."/>
        </authorList>
    </citation>
    <scope>NUCLEOTIDE SEQUENCE [LARGE SCALE GENOMIC DNA]</scope>
    <source>
        <strain evidence="2 3">JCM 15478</strain>
    </source>
</reference>
<organism evidence="2 3">
    <name type="scientific">Streptomyces albiaxialis</name>
    <dbReference type="NCBI Taxonomy" id="329523"/>
    <lineage>
        <taxon>Bacteria</taxon>
        <taxon>Bacillati</taxon>
        <taxon>Actinomycetota</taxon>
        <taxon>Actinomycetes</taxon>
        <taxon>Kitasatosporales</taxon>
        <taxon>Streptomycetaceae</taxon>
        <taxon>Streptomyces</taxon>
    </lineage>
</organism>
<dbReference type="InterPro" id="IPR026898">
    <property type="entry name" value="PrsW"/>
</dbReference>
<keyword evidence="2" id="KW-0482">Metalloprotease</keyword>
<dbReference type="EMBL" id="BAAAPE010000006">
    <property type="protein sequence ID" value="GAA2070356.1"/>
    <property type="molecule type" value="Genomic_DNA"/>
</dbReference>
<gene>
    <name evidence="2" type="ORF">GCM10009801_20990</name>
</gene>
<evidence type="ECO:0000313" key="3">
    <source>
        <dbReference type="Proteomes" id="UP001500016"/>
    </source>
</evidence>
<feature type="transmembrane region" description="Helical" evidence="1">
    <location>
        <begin position="278"/>
        <end position="298"/>
    </location>
</feature>
<feature type="transmembrane region" description="Helical" evidence="1">
    <location>
        <begin position="33"/>
        <end position="51"/>
    </location>
</feature>
<evidence type="ECO:0000313" key="2">
    <source>
        <dbReference type="EMBL" id="GAA2070356.1"/>
    </source>
</evidence>
<dbReference type="Proteomes" id="UP001500016">
    <property type="component" value="Unassembled WGS sequence"/>
</dbReference>
<keyword evidence="1" id="KW-0472">Membrane</keyword>
<protein>
    <submittedName>
        <fullName evidence="2">PrsW family intramembrane metalloprotease</fullName>
    </submittedName>
</protein>
<comment type="caution">
    <text evidence="2">The sequence shown here is derived from an EMBL/GenBank/DDBJ whole genome shotgun (WGS) entry which is preliminary data.</text>
</comment>
<keyword evidence="2" id="KW-0645">Protease</keyword>
<dbReference type="PANTHER" id="PTHR36844">
    <property type="entry name" value="PROTEASE PRSW"/>
    <property type="match status" value="1"/>
</dbReference>
<feature type="transmembrane region" description="Helical" evidence="1">
    <location>
        <begin position="249"/>
        <end position="266"/>
    </location>
</feature>
<keyword evidence="3" id="KW-1185">Reference proteome</keyword>
<feature type="transmembrane region" description="Helical" evidence="1">
    <location>
        <begin position="57"/>
        <end position="81"/>
    </location>
</feature>
<feature type="transmembrane region" description="Helical" evidence="1">
    <location>
        <begin position="93"/>
        <end position="113"/>
    </location>
</feature>
<dbReference type="Pfam" id="PF13367">
    <property type="entry name" value="PrsW-protease"/>
    <property type="match status" value="1"/>
</dbReference>
<feature type="transmembrane region" description="Helical" evidence="1">
    <location>
        <begin position="169"/>
        <end position="192"/>
    </location>
</feature>
<keyword evidence="1" id="KW-1133">Transmembrane helix</keyword>
<keyword evidence="1" id="KW-0812">Transmembrane</keyword>
<keyword evidence="2" id="KW-0378">Hydrolase</keyword>
<sequence>MPASPADWHYASVHAPSAKGPSWWHRHRRTLRALTLVTLLALCGLMILALVREQTGTQGLLVGLGLSLFPVPLLLAAFRWLDGAEPAPWRTHLFAFAWGACAATLVAIVANGFATDWLASSVVVDSPSEADTLGATVVAPVIEETTKAAALLLLFLYRRRHMDSVVSATAAAGITATGFAFTENVLYLGTAYGEDEILNPDSLQDSATAATFFIRIILAPFAHPLFTAMAGIAFGIVATLPNRRRTLRWVLPLVGLFTGILLHAIWNGSASFPNLTFMAVYGLFMIPVFGALVWLSIWSRQHELRIVRDTLPAYAAAGWFSEPEPWSLSSMRARALARTTARRSHGPSAARTVAEYQHYATALALLRARADHGAKPPDFTAREQELLHHLWHRRPLAGPPTTSAALTLAGRY</sequence>
<proteinExistence type="predicted"/>
<evidence type="ECO:0000256" key="1">
    <source>
        <dbReference type="SAM" id="Phobius"/>
    </source>
</evidence>
<accession>A0ABN2VRV8</accession>
<dbReference type="RefSeq" id="WP_344526462.1">
    <property type="nucleotide sequence ID" value="NZ_BAAAPE010000006.1"/>
</dbReference>
<dbReference type="GO" id="GO:0008237">
    <property type="term" value="F:metallopeptidase activity"/>
    <property type="evidence" value="ECO:0007669"/>
    <property type="project" value="UniProtKB-KW"/>
</dbReference>
<feature type="transmembrane region" description="Helical" evidence="1">
    <location>
        <begin position="212"/>
        <end position="237"/>
    </location>
</feature>
<name>A0ABN2VRV8_9ACTN</name>
<dbReference type="PANTHER" id="PTHR36844:SF1">
    <property type="entry name" value="PROTEASE PRSW"/>
    <property type="match status" value="1"/>
</dbReference>